<dbReference type="AlphaFoldDB" id="A0A9P5ZMR0"/>
<gene>
    <name evidence="1" type="ORF">BDN71DRAFT_210936</name>
</gene>
<organism evidence="1 2">
    <name type="scientific">Pleurotus eryngii</name>
    <name type="common">Boletus of the steppes</name>
    <dbReference type="NCBI Taxonomy" id="5323"/>
    <lineage>
        <taxon>Eukaryota</taxon>
        <taxon>Fungi</taxon>
        <taxon>Dikarya</taxon>
        <taxon>Basidiomycota</taxon>
        <taxon>Agaricomycotina</taxon>
        <taxon>Agaricomycetes</taxon>
        <taxon>Agaricomycetidae</taxon>
        <taxon>Agaricales</taxon>
        <taxon>Pleurotineae</taxon>
        <taxon>Pleurotaceae</taxon>
        <taxon>Pleurotus</taxon>
    </lineage>
</organism>
<reference evidence="1" key="1">
    <citation type="submission" date="2020-11" db="EMBL/GenBank/DDBJ databases">
        <authorList>
            <consortium name="DOE Joint Genome Institute"/>
            <person name="Ahrendt S."/>
            <person name="Riley R."/>
            <person name="Andreopoulos W."/>
            <person name="Labutti K."/>
            <person name="Pangilinan J."/>
            <person name="Ruiz-Duenas F.J."/>
            <person name="Barrasa J.M."/>
            <person name="Sanchez-Garcia M."/>
            <person name="Camarero S."/>
            <person name="Miyauchi S."/>
            <person name="Serrano A."/>
            <person name="Linde D."/>
            <person name="Babiker R."/>
            <person name="Drula E."/>
            <person name="Ayuso-Fernandez I."/>
            <person name="Pacheco R."/>
            <person name="Padilla G."/>
            <person name="Ferreira P."/>
            <person name="Barriuso J."/>
            <person name="Kellner H."/>
            <person name="Castanera R."/>
            <person name="Alfaro M."/>
            <person name="Ramirez L."/>
            <person name="Pisabarro A.G."/>
            <person name="Kuo A."/>
            <person name="Tritt A."/>
            <person name="Lipzen A."/>
            <person name="He G."/>
            <person name="Yan M."/>
            <person name="Ng V."/>
            <person name="Cullen D."/>
            <person name="Martin F."/>
            <person name="Rosso M.-N."/>
            <person name="Henrissat B."/>
            <person name="Hibbett D."/>
            <person name="Martinez A.T."/>
            <person name="Grigoriev I.V."/>
        </authorList>
    </citation>
    <scope>NUCLEOTIDE SEQUENCE</scope>
    <source>
        <strain evidence="1">ATCC 90797</strain>
    </source>
</reference>
<dbReference type="EMBL" id="MU154647">
    <property type="protein sequence ID" value="KAF9490232.1"/>
    <property type="molecule type" value="Genomic_DNA"/>
</dbReference>
<proteinExistence type="predicted"/>
<accession>A0A9P5ZMR0</accession>
<evidence type="ECO:0000313" key="2">
    <source>
        <dbReference type="Proteomes" id="UP000807025"/>
    </source>
</evidence>
<protein>
    <submittedName>
        <fullName evidence="1">Uncharacterized protein</fullName>
    </submittedName>
</protein>
<evidence type="ECO:0000313" key="1">
    <source>
        <dbReference type="EMBL" id="KAF9490232.1"/>
    </source>
</evidence>
<keyword evidence="2" id="KW-1185">Reference proteome</keyword>
<name>A0A9P5ZMR0_PLEER</name>
<comment type="caution">
    <text evidence="1">The sequence shown here is derived from an EMBL/GenBank/DDBJ whole genome shotgun (WGS) entry which is preliminary data.</text>
</comment>
<dbReference type="OrthoDB" id="10400718at2759"/>
<dbReference type="Proteomes" id="UP000807025">
    <property type="component" value="Unassembled WGS sequence"/>
</dbReference>
<sequence>MRILEHRRIVDKDTRVAGIGDIIGALVPMSDYLWTAGRNAAARCLPYSQFVDDLPQPETQLIHHRRSNRGDDRPCYLTLHISFSEFCILHVEINNSPACPLRSDAFRTLNNIHLNFPPSTQHDCPNHDCPSQNSTEPLSFTAEATGIYGLTATNSVAQGNSITIKSKHRNVHANLAGLPGVSLNINFISGDSFFGVINGGNVGGRNNVNTIRITSPTGSRSP</sequence>